<dbReference type="EMBL" id="CM011685">
    <property type="protein sequence ID" value="TMS12197.1"/>
    <property type="molecule type" value="Genomic_DNA"/>
</dbReference>
<keyword evidence="2" id="KW-1185">Reference proteome</keyword>
<evidence type="ECO:0000313" key="2">
    <source>
        <dbReference type="Proteomes" id="UP000793456"/>
    </source>
</evidence>
<proteinExistence type="predicted"/>
<protein>
    <submittedName>
        <fullName evidence="1">Uncharacterized protein</fullName>
    </submittedName>
</protein>
<evidence type="ECO:0000313" key="1">
    <source>
        <dbReference type="EMBL" id="TMS12197.1"/>
    </source>
</evidence>
<name>A0ACD3QYP0_LARCR</name>
<organism evidence="1 2">
    <name type="scientific">Larimichthys crocea</name>
    <name type="common">Large yellow croaker</name>
    <name type="synonym">Pseudosciaena crocea</name>
    <dbReference type="NCBI Taxonomy" id="215358"/>
    <lineage>
        <taxon>Eukaryota</taxon>
        <taxon>Metazoa</taxon>
        <taxon>Chordata</taxon>
        <taxon>Craniata</taxon>
        <taxon>Vertebrata</taxon>
        <taxon>Euteleostomi</taxon>
        <taxon>Actinopterygii</taxon>
        <taxon>Neopterygii</taxon>
        <taxon>Teleostei</taxon>
        <taxon>Neoteleostei</taxon>
        <taxon>Acanthomorphata</taxon>
        <taxon>Eupercaria</taxon>
        <taxon>Sciaenidae</taxon>
        <taxon>Larimichthys</taxon>
    </lineage>
</organism>
<sequence length="543" mass="61420">MEKTHMSAFALYQSLSTDLPPAKTASLQVVEKKKKRKRKENGVSKVNTVKAQLKPERKKMRKKSAQREESLKGAAEMQVEECVNGDSEDLDALLADLAKVNNSRERASQLFQWLINPIPAKTFFRDTWEKKPILVQRKNPDYYKGLFSTAEFDRILRQEDVQYGVNLDVTSYTNGTRETHNPPGRALPFTVWNFYESGCSLRMLNPQAFSSTVWNALSILQEQFGSMAGANVYLTPPGTQGFAPHYDDIEAFIVQLEGKKHWRVYNPRTEDEVLPVLSSPNFDQSDIGKPILEVVLEAGDLLYFPRGFIHQGECLPDAHSLHITISSYQKNSWGDLMQKMVPAALEIAMEEDVEFRQGLPLDYLTYMGVQNSDKDDPRRKKFFSRIESLMKKLTSYAPVDAAVDQKARDYLHDCLPPMLSPEESASSVKGAPVRWERGQVIGVGAHITTQTKVRVLRAGCARLCSDGEAVHLYYTTDNSRVYHKEEPKSFEINAEHTDAIEFLIHSYPKFVTVGSFPCDSAEDKVALAELLFERGIIHTAEPL</sequence>
<comment type="caution">
    <text evidence="1">The sequence shown here is derived from an EMBL/GenBank/DDBJ whole genome shotgun (WGS) entry which is preliminary data.</text>
</comment>
<reference evidence="1" key="1">
    <citation type="submission" date="2018-11" db="EMBL/GenBank/DDBJ databases">
        <title>The sequence and de novo assembly of Larimichthys crocea genome using PacBio and Hi-C technologies.</title>
        <authorList>
            <person name="Xu P."/>
            <person name="Chen B."/>
            <person name="Zhou Z."/>
            <person name="Ke Q."/>
            <person name="Wu Y."/>
            <person name="Bai H."/>
            <person name="Pu F."/>
        </authorList>
    </citation>
    <scope>NUCLEOTIDE SEQUENCE</scope>
    <source>
        <tissue evidence="1">Muscle</tissue>
    </source>
</reference>
<dbReference type="Proteomes" id="UP000793456">
    <property type="component" value="Chromosome XII"/>
</dbReference>
<accession>A0ACD3QYP0</accession>
<gene>
    <name evidence="1" type="ORF">E3U43_017155</name>
</gene>